<dbReference type="RefSeq" id="WP_123845366.1">
    <property type="nucleotide sequence ID" value="NZ_RPDH01000001.1"/>
</dbReference>
<keyword evidence="1" id="KW-0472">Membrane</keyword>
<keyword evidence="5" id="KW-1185">Reference proteome</keyword>
<dbReference type="Gene3D" id="3.55.50.30">
    <property type="match status" value="1"/>
</dbReference>
<feature type="domain" description="FecR protein" evidence="2">
    <location>
        <begin position="104"/>
        <end position="199"/>
    </location>
</feature>
<evidence type="ECO:0000313" key="4">
    <source>
        <dbReference type="EMBL" id="RPE12850.1"/>
    </source>
</evidence>
<dbReference type="EMBL" id="RPDH01000001">
    <property type="protein sequence ID" value="RPE12850.1"/>
    <property type="molecule type" value="Genomic_DNA"/>
</dbReference>
<dbReference type="InterPro" id="IPR032508">
    <property type="entry name" value="FecR_C"/>
</dbReference>
<dbReference type="PANTHER" id="PTHR30273">
    <property type="entry name" value="PERIPLASMIC SIGNAL SENSOR AND SIGMA FACTOR ACTIVATOR FECR-RELATED"/>
    <property type="match status" value="1"/>
</dbReference>
<reference evidence="4 5" key="1">
    <citation type="submission" date="2018-11" db="EMBL/GenBank/DDBJ databases">
        <title>Chitinophaga lutea sp.nov., isolate from arsenic contaminated soil.</title>
        <authorList>
            <person name="Zong Y."/>
        </authorList>
    </citation>
    <scope>NUCLEOTIDE SEQUENCE [LARGE SCALE GENOMIC DNA]</scope>
    <source>
        <strain evidence="4 5">ZY74</strain>
    </source>
</reference>
<dbReference type="Pfam" id="PF04773">
    <property type="entry name" value="FecR"/>
    <property type="match status" value="1"/>
</dbReference>
<sequence length="319" mass="35277">MEEREHIKTLFIRLAEGDATAAEKEQISEYLLEGGSADDLPMPDELQAYGPQMTVEEADQLFTAITAAPVRYRRLTWPRVAAAAVLVGAIATLCLYWFSRRPADTLYTAEGVSKTVHLSDGSVVQLKAGSVLKVPGRFGKDKRDVEITGAAFFTVEADAGKPFIVHTPHAFDVEVLGTAFNVDARGGKAKVVLTRGSVKVMAATQKAIREMVLKPGEMADFDPAARTLSRRPVNTLFYSAWSDHLMTFRNETLAGVAQHIREEFGQELRFADPSLQQLVFTGYLSSADIRETIKTLEQTFDLQAQRINQTIILIQKKTK</sequence>
<evidence type="ECO:0000256" key="1">
    <source>
        <dbReference type="SAM" id="Phobius"/>
    </source>
</evidence>
<dbReference type="Gene3D" id="2.60.120.1440">
    <property type="match status" value="1"/>
</dbReference>
<keyword evidence="1" id="KW-0812">Transmembrane</keyword>
<dbReference type="PIRSF" id="PIRSF018266">
    <property type="entry name" value="FecR"/>
    <property type="match status" value="1"/>
</dbReference>
<dbReference type="GO" id="GO:0016989">
    <property type="term" value="F:sigma factor antagonist activity"/>
    <property type="evidence" value="ECO:0007669"/>
    <property type="project" value="TreeGrafter"/>
</dbReference>
<dbReference type="OrthoDB" id="923517at2"/>
<comment type="caution">
    <text evidence="4">The sequence shown here is derived from an EMBL/GenBank/DDBJ whole genome shotgun (WGS) entry which is preliminary data.</text>
</comment>
<evidence type="ECO:0000259" key="3">
    <source>
        <dbReference type="Pfam" id="PF16344"/>
    </source>
</evidence>
<accession>A0A3N4QA10</accession>
<feature type="transmembrane region" description="Helical" evidence="1">
    <location>
        <begin position="80"/>
        <end position="98"/>
    </location>
</feature>
<evidence type="ECO:0000313" key="5">
    <source>
        <dbReference type="Proteomes" id="UP000278351"/>
    </source>
</evidence>
<organism evidence="4 5">
    <name type="scientific">Chitinophaga lutea</name>
    <dbReference type="NCBI Taxonomy" id="2488634"/>
    <lineage>
        <taxon>Bacteria</taxon>
        <taxon>Pseudomonadati</taxon>
        <taxon>Bacteroidota</taxon>
        <taxon>Chitinophagia</taxon>
        <taxon>Chitinophagales</taxon>
        <taxon>Chitinophagaceae</taxon>
        <taxon>Chitinophaga</taxon>
    </lineage>
</organism>
<proteinExistence type="predicted"/>
<name>A0A3N4QA10_9BACT</name>
<protein>
    <submittedName>
        <fullName evidence="4">DUF4974 domain-containing protein</fullName>
    </submittedName>
</protein>
<evidence type="ECO:0000259" key="2">
    <source>
        <dbReference type="Pfam" id="PF04773"/>
    </source>
</evidence>
<keyword evidence="1" id="KW-1133">Transmembrane helix</keyword>
<dbReference type="InterPro" id="IPR006860">
    <property type="entry name" value="FecR"/>
</dbReference>
<dbReference type="AlphaFoldDB" id="A0A3N4QA10"/>
<feature type="domain" description="Protein FecR C-terminal" evidence="3">
    <location>
        <begin position="246"/>
        <end position="312"/>
    </location>
</feature>
<dbReference type="PANTHER" id="PTHR30273:SF2">
    <property type="entry name" value="PROTEIN FECR"/>
    <property type="match status" value="1"/>
</dbReference>
<dbReference type="InterPro" id="IPR012373">
    <property type="entry name" value="Ferrdict_sens_TM"/>
</dbReference>
<dbReference type="Pfam" id="PF16344">
    <property type="entry name" value="FecR_C"/>
    <property type="match status" value="1"/>
</dbReference>
<dbReference type="Proteomes" id="UP000278351">
    <property type="component" value="Unassembled WGS sequence"/>
</dbReference>
<gene>
    <name evidence="4" type="ORF">EGT74_04720</name>
</gene>